<evidence type="ECO:0000256" key="1">
    <source>
        <dbReference type="SAM" id="Phobius"/>
    </source>
</evidence>
<dbReference type="AlphaFoldDB" id="A0A8T0TNJ0"/>
<dbReference type="GO" id="GO:0005506">
    <property type="term" value="F:iron ion binding"/>
    <property type="evidence" value="ECO:0007669"/>
    <property type="project" value="InterPro"/>
</dbReference>
<keyword evidence="1" id="KW-1133">Transmembrane helix</keyword>
<gene>
    <name evidence="2" type="ORF">PVAP13_4KG280915</name>
</gene>
<evidence type="ECO:0000313" key="3">
    <source>
        <dbReference type="Proteomes" id="UP000823388"/>
    </source>
</evidence>
<reference evidence="2" key="1">
    <citation type="submission" date="2020-05" db="EMBL/GenBank/DDBJ databases">
        <title>WGS assembly of Panicum virgatum.</title>
        <authorList>
            <person name="Lovell J.T."/>
            <person name="Jenkins J."/>
            <person name="Shu S."/>
            <person name="Juenger T.E."/>
            <person name="Schmutz J."/>
        </authorList>
    </citation>
    <scope>NUCLEOTIDE SEQUENCE</scope>
    <source>
        <strain evidence="2">AP13</strain>
    </source>
</reference>
<dbReference type="GO" id="GO:0016705">
    <property type="term" value="F:oxidoreductase activity, acting on paired donors, with incorporation or reduction of molecular oxygen"/>
    <property type="evidence" value="ECO:0007669"/>
    <property type="project" value="InterPro"/>
</dbReference>
<dbReference type="InterPro" id="IPR001128">
    <property type="entry name" value="Cyt_P450"/>
</dbReference>
<dbReference type="Proteomes" id="UP000823388">
    <property type="component" value="Chromosome 4K"/>
</dbReference>
<evidence type="ECO:0000313" key="2">
    <source>
        <dbReference type="EMBL" id="KAG2612410.1"/>
    </source>
</evidence>
<dbReference type="Pfam" id="PF00067">
    <property type="entry name" value="p450"/>
    <property type="match status" value="1"/>
</dbReference>
<accession>A0A8T0TNJ0</accession>
<dbReference type="GO" id="GO:0004497">
    <property type="term" value="F:monooxygenase activity"/>
    <property type="evidence" value="ECO:0007669"/>
    <property type="project" value="InterPro"/>
</dbReference>
<keyword evidence="3" id="KW-1185">Reference proteome</keyword>
<keyword evidence="1" id="KW-0812">Transmembrane</keyword>
<dbReference type="EMBL" id="CM029043">
    <property type="protein sequence ID" value="KAG2612410.1"/>
    <property type="molecule type" value="Genomic_DNA"/>
</dbReference>
<sequence length="145" mass="15461">MEAVAAASPSLGASPLPSSTVVIKALLLMVMLVYLVQTLVPRRKSTRTAPIPPGPTPWPLVGNMPEMLLSGKPAFRRIHLVMEKAGTDIACVKLGGVHVIPVAWPKIARAVLKEQDANFASRPLTLASRTFSRGYTDAAMSPHGE</sequence>
<feature type="transmembrane region" description="Helical" evidence="1">
    <location>
        <begin position="21"/>
        <end position="40"/>
    </location>
</feature>
<proteinExistence type="predicted"/>
<dbReference type="InterPro" id="IPR036396">
    <property type="entry name" value="Cyt_P450_sf"/>
</dbReference>
<dbReference type="GO" id="GO:0020037">
    <property type="term" value="F:heme binding"/>
    <property type="evidence" value="ECO:0007669"/>
    <property type="project" value="InterPro"/>
</dbReference>
<organism evidence="2 3">
    <name type="scientific">Panicum virgatum</name>
    <name type="common">Blackwell switchgrass</name>
    <dbReference type="NCBI Taxonomy" id="38727"/>
    <lineage>
        <taxon>Eukaryota</taxon>
        <taxon>Viridiplantae</taxon>
        <taxon>Streptophyta</taxon>
        <taxon>Embryophyta</taxon>
        <taxon>Tracheophyta</taxon>
        <taxon>Spermatophyta</taxon>
        <taxon>Magnoliopsida</taxon>
        <taxon>Liliopsida</taxon>
        <taxon>Poales</taxon>
        <taxon>Poaceae</taxon>
        <taxon>PACMAD clade</taxon>
        <taxon>Panicoideae</taxon>
        <taxon>Panicodae</taxon>
        <taxon>Paniceae</taxon>
        <taxon>Panicinae</taxon>
        <taxon>Panicum</taxon>
        <taxon>Panicum sect. Hiantes</taxon>
    </lineage>
</organism>
<dbReference type="Gene3D" id="1.10.630.10">
    <property type="entry name" value="Cytochrome P450"/>
    <property type="match status" value="1"/>
</dbReference>
<name>A0A8T0TNJ0_PANVG</name>
<keyword evidence="1" id="KW-0472">Membrane</keyword>
<dbReference type="PANTHER" id="PTHR24299:SF52">
    <property type="entry name" value="CYTOCHROME P450"/>
    <property type="match status" value="1"/>
</dbReference>
<comment type="caution">
    <text evidence="2">The sequence shown here is derived from an EMBL/GenBank/DDBJ whole genome shotgun (WGS) entry which is preliminary data.</text>
</comment>
<dbReference type="SUPFAM" id="SSF48264">
    <property type="entry name" value="Cytochrome P450"/>
    <property type="match status" value="1"/>
</dbReference>
<protein>
    <submittedName>
        <fullName evidence="2">Uncharacterized protein</fullName>
    </submittedName>
</protein>
<dbReference type="PANTHER" id="PTHR24299">
    <property type="entry name" value="CYTOCHROME P450 FAMILY 1"/>
    <property type="match status" value="1"/>
</dbReference>